<dbReference type="CDD" id="cd20379">
    <property type="entry name" value="Tudor_dTUD-like"/>
    <property type="match status" value="1"/>
</dbReference>
<gene>
    <name evidence="2" type="ORF">BYL167_LOCUS74394</name>
</gene>
<dbReference type="InterPro" id="IPR002999">
    <property type="entry name" value="Tudor"/>
</dbReference>
<feature type="domain" description="Tudor" evidence="1">
    <location>
        <begin position="14"/>
        <end position="74"/>
    </location>
</feature>
<organism evidence="2 3">
    <name type="scientific">Rotaria magnacalcarata</name>
    <dbReference type="NCBI Taxonomy" id="392030"/>
    <lineage>
        <taxon>Eukaryota</taxon>
        <taxon>Metazoa</taxon>
        <taxon>Spiralia</taxon>
        <taxon>Gnathifera</taxon>
        <taxon>Rotifera</taxon>
        <taxon>Eurotatoria</taxon>
        <taxon>Bdelloidea</taxon>
        <taxon>Philodinida</taxon>
        <taxon>Philodinidae</taxon>
        <taxon>Rotaria</taxon>
    </lineage>
</organism>
<dbReference type="Gene3D" id="2.40.50.90">
    <property type="match status" value="1"/>
</dbReference>
<reference evidence="2" key="1">
    <citation type="submission" date="2021-02" db="EMBL/GenBank/DDBJ databases">
        <authorList>
            <person name="Nowell W R."/>
        </authorList>
    </citation>
    <scope>NUCLEOTIDE SEQUENCE</scope>
</reference>
<dbReference type="Pfam" id="PF00567">
    <property type="entry name" value="TUDOR"/>
    <property type="match status" value="1"/>
</dbReference>
<dbReference type="PROSITE" id="PS50304">
    <property type="entry name" value="TUDOR"/>
    <property type="match status" value="1"/>
</dbReference>
<sequence>MNNLNEYANLSTNSFEIGNFCIAYSSQYFEFFRARILNIDHSNKQCLIIYVDFGNSEWIHIKGIRPLHVEFAKLKIQSIPVTLSHILPKRDPQTGTISWNTNIGKRCTRRLRRLLIKPDG</sequence>
<proteinExistence type="predicted"/>
<evidence type="ECO:0000259" key="1">
    <source>
        <dbReference type="PROSITE" id="PS50304"/>
    </source>
</evidence>
<accession>A0A8S3GEL0</accession>
<feature type="non-terminal residue" evidence="2">
    <location>
        <position position="1"/>
    </location>
</feature>
<dbReference type="PANTHER" id="PTHR16442:SF1">
    <property type="entry name" value="RING FINGER PROTEIN 17"/>
    <property type="match status" value="1"/>
</dbReference>
<dbReference type="SMART" id="SM00333">
    <property type="entry name" value="TUDOR"/>
    <property type="match status" value="1"/>
</dbReference>
<dbReference type="Proteomes" id="UP000681967">
    <property type="component" value="Unassembled WGS sequence"/>
</dbReference>
<name>A0A8S3GEL0_9BILA</name>
<dbReference type="Gene3D" id="2.30.30.140">
    <property type="match status" value="1"/>
</dbReference>
<evidence type="ECO:0000313" key="2">
    <source>
        <dbReference type="EMBL" id="CAF5160364.1"/>
    </source>
</evidence>
<dbReference type="AlphaFoldDB" id="A0A8S3GEL0"/>
<comment type="caution">
    <text evidence="2">The sequence shown here is derived from an EMBL/GenBank/DDBJ whole genome shotgun (WGS) entry which is preliminary data.</text>
</comment>
<dbReference type="PANTHER" id="PTHR16442">
    <property type="entry name" value="RING FINGER PROTEIN 17"/>
    <property type="match status" value="1"/>
</dbReference>
<dbReference type="SUPFAM" id="SSF63748">
    <property type="entry name" value="Tudor/PWWP/MBT"/>
    <property type="match status" value="1"/>
</dbReference>
<dbReference type="InterPro" id="IPR035437">
    <property type="entry name" value="SNase_OB-fold_sf"/>
</dbReference>
<dbReference type="EMBL" id="CAJOBH010265328">
    <property type="protein sequence ID" value="CAF5160364.1"/>
    <property type="molecule type" value="Genomic_DNA"/>
</dbReference>
<protein>
    <recommendedName>
        <fullName evidence="1">Tudor domain-containing protein</fullName>
    </recommendedName>
</protein>
<evidence type="ECO:0000313" key="3">
    <source>
        <dbReference type="Proteomes" id="UP000681967"/>
    </source>
</evidence>